<dbReference type="Ensembl" id="ENSOTST00005117658.1">
    <property type="protein sequence ID" value="ENSOTSP00005119298.1"/>
    <property type="gene ID" value="ENSOTSG00005062858.1"/>
</dbReference>
<organism evidence="2 3">
    <name type="scientific">Oncorhynchus tshawytscha</name>
    <name type="common">Chinook salmon</name>
    <name type="synonym">Salmo tshawytscha</name>
    <dbReference type="NCBI Taxonomy" id="74940"/>
    <lineage>
        <taxon>Eukaryota</taxon>
        <taxon>Metazoa</taxon>
        <taxon>Chordata</taxon>
        <taxon>Craniata</taxon>
        <taxon>Vertebrata</taxon>
        <taxon>Euteleostomi</taxon>
        <taxon>Actinopterygii</taxon>
        <taxon>Neopterygii</taxon>
        <taxon>Teleostei</taxon>
        <taxon>Protacanthopterygii</taxon>
        <taxon>Salmoniformes</taxon>
        <taxon>Salmonidae</taxon>
        <taxon>Salmoninae</taxon>
        <taxon>Oncorhynchus</taxon>
    </lineage>
</organism>
<proteinExistence type="predicted"/>
<reference evidence="3" key="1">
    <citation type="journal article" date="2018" name="PLoS ONE">
        <title>Chinook salmon (Oncorhynchus tshawytscha) genome and transcriptome.</title>
        <authorList>
            <person name="Christensen K.A."/>
            <person name="Leong J.S."/>
            <person name="Sakhrani D."/>
            <person name="Biagi C.A."/>
            <person name="Minkley D.R."/>
            <person name="Withler R.E."/>
            <person name="Rondeau E.B."/>
            <person name="Koop B.F."/>
            <person name="Devlin R.H."/>
        </authorList>
    </citation>
    <scope>NUCLEOTIDE SEQUENCE [LARGE SCALE GENOMIC DNA]</scope>
</reference>
<evidence type="ECO:0000256" key="1">
    <source>
        <dbReference type="SAM" id="Phobius"/>
    </source>
</evidence>
<protein>
    <submittedName>
        <fullName evidence="2">Uncharacterized protein</fullName>
    </submittedName>
</protein>
<feature type="transmembrane region" description="Helical" evidence="1">
    <location>
        <begin position="83"/>
        <end position="106"/>
    </location>
</feature>
<accession>A0AAZ3PSW4</accession>
<keyword evidence="1" id="KW-0812">Transmembrane</keyword>
<evidence type="ECO:0000313" key="3">
    <source>
        <dbReference type="Proteomes" id="UP000694402"/>
    </source>
</evidence>
<sequence>MGWRITAECCLKTDISGNPHCFLTQCPHNPEASRTEGNIWQPCQHALCPACHRSQWIYLYRSLFLCVRCVLSSCTERTQKKKIVAIGVTSTILLGVMVVGLMLFIYRHHKKIKQFLQPPLRLPDHYCEVLPVRVFPQQALSLTTSPCEDRHDIISIICLEEDLIPESDREQDYDLPNGLDFLDHYE</sequence>
<reference evidence="2" key="3">
    <citation type="submission" date="2025-09" db="UniProtKB">
        <authorList>
            <consortium name="Ensembl"/>
        </authorList>
    </citation>
    <scope>IDENTIFICATION</scope>
</reference>
<dbReference type="AlphaFoldDB" id="A0AAZ3PSW4"/>
<keyword evidence="3" id="KW-1185">Reference proteome</keyword>
<dbReference type="Proteomes" id="UP000694402">
    <property type="component" value="Unassembled WGS sequence"/>
</dbReference>
<keyword evidence="1" id="KW-1133">Transmembrane helix</keyword>
<dbReference type="GeneTree" id="ENSGT00970000198121"/>
<name>A0AAZ3PSW4_ONCTS</name>
<evidence type="ECO:0000313" key="2">
    <source>
        <dbReference type="Ensembl" id="ENSOTSP00005119298.1"/>
    </source>
</evidence>
<keyword evidence="1" id="KW-0472">Membrane</keyword>
<reference evidence="2" key="2">
    <citation type="submission" date="2025-08" db="UniProtKB">
        <authorList>
            <consortium name="Ensembl"/>
        </authorList>
    </citation>
    <scope>IDENTIFICATION</scope>
</reference>